<dbReference type="Gene3D" id="3.30.160.70">
    <property type="entry name" value="Methylated DNA-protein cysteine methyltransferase domain"/>
    <property type="match status" value="1"/>
</dbReference>
<dbReference type="InterPro" id="IPR008332">
    <property type="entry name" value="MethylG_MeTrfase_N"/>
</dbReference>
<keyword evidence="3 9" id="KW-0963">Cytoplasm</keyword>
<dbReference type="GO" id="GO:0032259">
    <property type="term" value="P:methylation"/>
    <property type="evidence" value="ECO:0007669"/>
    <property type="project" value="UniProtKB-KW"/>
</dbReference>
<reference evidence="12 13" key="1">
    <citation type="journal article" date="2010" name="Stand. Genomic Sci.">
        <title>Complete genome sequence of Aminobacterium colombiense type strain (ALA-1).</title>
        <authorList>
            <person name="Chertkov O."/>
            <person name="Sikorski J."/>
            <person name="Brambilla E."/>
            <person name="Lapidus A."/>
            <person name="Copeland A."/>
            <person name="Glavina Del Rio T."/>
            <person name="Nolan M."/>
            <person name="Lucas S."/>
            <person name="Tice H."/>
            <person name="Cheng J.F."/>
            <person name="Han C."/>
            <person name="Detter J.C."/>
            <person name="Bruce D."/>
            <person name="Tapia R."/>
            <person name="Goodwin L."/>
            <person name="Pitluck S."/>
            <person name="Liolios K."/>
            <person name="Ivanova N."/>
            <person name="Mavromatis K."/>
            <person name="Ovchinnikova G."/>
            <person name="Pati A."/>
            <person name="Chen A."/>
            <person name="Palaniappan K."/>
            <person name="Land M."/>
            <person name="Hauser L."/>
            <person name="Chang Y.J."/>
            <person name="Jeffries C.D."/>
            <person name="Spring S."/>
            <person name="Rohde M."/>
            <person name="Goker M."/>
            <person name="Bristow J."/>
            <person name="Eisen J.A."/>
            <person name="Markowitz V."/>
            <person name="Hugenholtz P."/>
            <person name="Kyrpides N.C."/>
            <person name="Klenk H.P."/>
        </authorList>
    </citation>
    <scope>NUCLEOTIDE SEQUENCE [LARGE SCALE GENOMIC DNA]</scope>
    <source>
        <strain evidence="13">DSM 12261 / ALA-1</strain>
    </source>
</reference>
<dbReference type="RefSeq" id="WP_013047882.1">
    <property type="nucleotide sequence ID" value="NC_014011.1"/>
</dbReference>
<dbReference type="Proteomes" id="UP000002366">
    <property type="component" value="Chromosome"/>
</dbReference>
<dbReference type="InterPro" id="IPR014048">
    <property type="entry name" value="MethylDNA_cys_MeTrfase_DNA-bd"/>
</dbReference>
<comment type="function">
    <text evidence="9">Involved in the cellular defense against the biological effects of O6-methylguanine (O6-MeG) and O4-methylthymine (O4-MeT) in DNA. Repairs the methylated nucleobase in DNA by stoichiometrically transferring the methyl group to a cysteine residue in the enzyme. This is a suicide reaction: the enzyme is irreversibly inactivated.</text>
</comment>
<dbReference type="OrthoDB" id="9802228at2"/>
<dbReference type="GO" id="GO:0006307">
    <property type="term" value="P:DNA alkylation repair"/>
    <property type="evidence" value="ECO:0007669"/>
    <property type="project" value="UniProtKB-UniRule"/>
</dbReference>
<feature type="domain" description="Methylguanine DNA methyltransferase ribonuclease-like" evidence="11">
    <location>
        <begin position="6"/>
        <end position="69"/>
    </location>
</feature>
<evidence type="ECO:0000256" key="6">
    <source>
        <dbReference type="ARBA" id="ARBA00022763"/>
    </source>
</evidence>
<comment type="catalytic activity">
    <reaction evidence="1 9">
        <text>a 4-O-methyl-thymidine in DNA + L-cysteinyl-[protein] = a thymidine in DNA + S-methyl-L-cysteinyl-[protein]</text>
        <dbReference type="Rhea" id="RHEA:53428"/>
        <dbReference type="Rhea" id="RHEA-COMP:10131"/>
        <dbReference type="Rhea" id="RHEA-COMP:10132"/>
        <dbReference type="Rhea" id="RHEA-COMP:13555"/>
        <dbReference type="Rhea" id="RHEA-COMP:13556"/>
        <dbReference type="ChEBI" id="CHEBI:29950"/>
        <dbReference type="ChEBI" id="CHEBI:82612"/>
        <dbReference type="ChEBI" id="CHEBI:137386"/>
        <dbReference type="ChEBI" id="CHEBI:137387"/>
        <dbReference type="EC" id="2.1.1.63"/>
    </reaction>
</comment>
<keyword evidence="5 9" id="KW-0808">Transferase</keyword>
<dbReference type="eggNOG" id="COG0350">
    <property type="taxonomic scope" value="Bacteria"/>
</dbReference>
<dbReference type="Gene3D" id="1.10.10.10">
    <property type="entry name" value="Winged helix-like DNA-binding domain superfamily/Winged helix DNA-binding domain"/>
    <property type="match status" value="1"/>
</dbReference>
<dbReference type="PANTHER" id="PTHR10815">
    <property type="entry name" value="METHYLATED-DNA--PROTEIN-CYSTEINE METHYLTRANSFERASE"/>
    <property type="match status" value="1"/>
</dbReference>
<dbReference type="KEGG" id="aco:Amico_0477"/>
<dbReference type="SUPFAM" id="SSF53155">
    <property type="entry name" value="Methylated DNA-protein cysteine methyltransferase domain"/>
    <property type="match status" value="1"/>
</dbReference>
<dbReference type="FunFam" id="1.10.10.10:FF:000214">
    <property type="entry name" value="Methylated-DNA--protein-cysteine methyltransferase"/>
    <property type="match status" value="1"/>
</dbReference>
<organism evidence="12 13">
    <name type="scientific">Aminobacterium colombiense (strain DSM 12261 / ALA-1)</name>
    <dbReference type="NCBI Taxonomy" id="572547"/>
    <lineage>
        <taxon>Bacteria</taxon>
        <taxon>Thermotogati</taxon>
        <taxon>Synergistota</taxon>
        <taxon>Synergistia</taxon>
        <taxon>Synergistales</taxon>
        <taxon>Aminobacteriaceae</taxon>
        <taxon>Aminobacterium</taxon>
    </lineage>
</organism>
<dbReference type="STRING" id="572547.Amico_0477"/>
<dbReference type="PROSITE" id="PS00374">
    <property type="entry name" value="MGMT"/>
    <property type="match status" value="1"/>
</dbReference>
<comment type="subcellular location">
    <subcellularLocation>
        <location evidence="9">Cytoplasm</location>
    </subcellularLocation>
</comment>
<evidence type="ECO:0000256" key="2">
    <source>
        <dbReference type="ARBA" id="ARBA00008711"/>
    </source>
</evidence>
<comment type="similarity">
    <text evidence="2 9">Belongs to the MGMT family.</text>
</comment>
<dbReference type="CDD" id="cd06445">
    <property type="entry name" value="ATase"/>
    <property type="match status" value="1"/>
</dbReference>
<evidence type="ECO:0000256" key="5">
    <source>
        <dbReference type="ARBA" id="ARBA00022679"/>
    </source>
</evidence>
<keyword evidence="4 9" id="KW-0489">Methyltransferase</keyword>
<evidence type="ECO:0000256" key="7">
    <source>
        <dbReference type="ARBA" id="ARBA00023204"/>
    </source>
</evidence>
<dbReference type="EC" id="2.1.1.63" evidence="9"/>
<feature type="active site" description="Nucleophile; methyl group acceptor" evidence="9">
    <location>
        <position position="124"/>
    </location>
</feature>
<comment type="catalytic activity">
    <reaction evidence="8 9">
        <text>a 6-O-methyl-2'-deoxyguanosine in DNA + L-cysteinyl-[protein] = S-methyl-L-cysteinyl-[protein] + a 2'-deoxyguanosine in DNA</text>
        <dbReference type="Rhea" id="RHEA:24000"/>
        <dbReference type="Rhea" id="RHEA-COMP:10131"/>
        <dbReference type="Rhea" id="RHEA-COMP:10132"/>
        <dbReference type="Rhea" id="RHEA-COMP:11367"/>
        <dbReference type="Rhea" id="RHEA-COMP:11368"/>
        <dbReference type="ChEBI" id="CHEBI:29950"/>
        <dbReference type="ChEBI" id="CHEBI:82612"/>
        <dbReference type="ChEBI" id="CHEBI:85445"/>
        <dbReference type="ChEBI" id="CHEBI:85448"/>
        <dbReference type="EC" id="2.1.1.63"/>
    </reaction>
</comment>
<gene>
    <name evidence="12" type="ordered locus">Amico_0477</name>
</gene>
<keyword evidence="6 9" id="KW-0227">DNA damage</keyword>
<dbReference type="EMBL" id="CP001997">
    <property type="protein sequence ID" value="ADE56616.1"/>
    <property type="molecule type" value="Genomic_DNA"/>
</dbReference>
<dbReference type="InterPro" id="IPR036388">
    <property type="entry name" value="WH-like_DNA-bd_sf"/>
</dbReference>
<dbReference type="HOGENOM" id="CLU_000445_52_2_0"/>
<accession>D5EDI4</accession>
<dbReference type="AlphaFoldDB" id="D5EDI4"/>
<comment type="miscellaneous">
    <text evidence="9">This enzyme catalyzes only one turnover and therefore is not strictly catalytic. According to one definition, an enzyme is a biocatalyst that acts repeatedly and over many reaction cycles.</text>
</comment>
<keyword evidence="13" id="KW-1185">Reference proteome</keyword>
<protein>
    <recommendedName>
        <fullName evidence="9">Methylated-DNA--protein-cysteine methyltransferase</fullName>
        <ecNumber evidence="9">2.1.1.63</ecNumber>
    </recommendedName>
    <alternativeName>
        <fullName evidence="9">6-O-methylguanine-DNA methyltransferase</fullName>
        <shortName evidence="9">MGMT</shortName>
    </alternativeName>
    <alternativeName>
        <fullName evidence="9">O-6-methylguanine-DNA-alkyltransferase</fullName>
    </alternativeName>
</protein>
<evidence type="ECO:0000313" key="12">
    <source>
        <dbReference type="EMBL" id="ADE56616.1"/>
    </source>
</evidence>
<dbReference type="HAMAP" id="MF_00772">
    <property type="entry name" value="OGT"/>
    <property type="match status" value="1"/>
</dbReference>
<evidence type="ECO:0000259" key="10">
    <source>
        <dbReference type="Pfam" id="PF01035"/>
    </source>
</evidence>
<evidence type="ECO:0000256" key="3">
    <source>
        <dbReference type="ARBA" id="ARBA00022490"/>
    </source>
</evidence>
<evidence type="ECO:0000256" key="4">
    <source>
        <dbReference type="ARBA" id="ARBA00022603"/>
    </source>
</evidence>
<dbReference type="Pfam" id="PF01035">
    <property type="entry name" value="DNA_binding_1"/>
    <property type="match status" value="1"/>
</dbReference>
<evidence type="ECO:0000313" key="13">
    <source>
        <dbReference type="Proteomes" id="UP000002366"/>
    </source>
</evidence>
<dbReference type="InterPro" id="IPR036631">
    <property type="entry name" value="MGMT_N_sf"/>
</dbReference>
<dbReference type="Pfam" id="PF02870">
    <property type="entry name" value="Methyltransf_1N"/>
    <property type="match status" value="1"/>
</dbReference>
<feature type="domain" description="Methylated-DNA-[protein]-cysteine S-methyltransferase DNA binding" evidence="10">
    <location>
        <begin position="73"/>
        <end position="151"/>
    </location>
</feature>
<dbReference type="InterPro" id="IPR036217">
    <property type="entry name" value="MethylDNA_cys_MeTrfase_DNAb"/>
</dbReference>
<dbReference type="InterPro" id="IPR001497">
    <property type="entry name" value="MethylDNA_cys_MeTrfase_AS"/>
</dbReference>
<dbReference type="NCBIfam" id="TIGR00589">
    <property type="entry name" value="ogt"/>
    <property type="match status" value="1"/>
</dbReference>
<dbReference type="GO" id="GO:0003908">
    <property type="term" value="F:methylated-DNA-[protein]-cysteine S-methyltransferase activity"/>
    <property type="evidence" value="ECO:0007669"/>
    <property type="project" value="UniProtKB-UniRule"/>
</dbReference>
<dbReference type="GO" id="GO:0005737">
    <property type="term" value="C:cytoplasm"/>
    <property type="evidence" value="ECO:0007669"/>
    <property type="project" value="UniProtKB-SubCell"/>
</dbReference>
<keyword evidence="7 9" id="KW-0234">DNA repair</keyword>
<dbReference type="PANTHER" id="PTHR10815:SF5">
    <property type="entry name" value="METHYLATED-DNA--PROTEIN-CYSTEINE METHYLTRANSFERASE"/>
    <property type="match status" value="1"/>
</dbReference>
<evidence type="ECO:0000256" key="1">
    <source>
        <dbReference type="ARBA" id="ARBA00001286"/>
    </source>
</evidence>
<sequence length="156" mass="17697">MRHLFFYQTPIGEIAIAEENDVITHLCFQSKDILKDMTIHETKILKEAGKQLKEYMEGKRKEFTLPLAPVGTEFMIRVWKSLCAIPYGETRSYKEIAESIGNKKASRAVGLANNRNPIPIFIPCHRVIGANGKLVGYGGGLHIKSFLLKLEMEYKN</sequence>
<proteinExistence type="inferred from homology"/>
<evidence type="ECO:0000256" key="8">
    <source>
        <dbReference type="ARBA" id="ARBA00049348"/>
    </source>
</evidence>
<dbReference type="SUPFAM" id="SSF46767">
    <property type="entry name" value="Methylated DNA-protein cysteine methyltransferase, C-terminal domain"/>
    <property type="match status" value="1"/>
</dbReference>
<evidence type="ECO:0000259" key="11">
    <source>
        <dbReference type="Pfam" id="PF02870"/>
    </source>
</evidence>
<dbReference type="InterPro" id="IPR023546">
    <property type="entry name" value="MGMT"/>
</dbReference>
<name>D5EDI4_AMICL</name>
<evidence type="ECO:0000256" key="9">
    <source>
        <dbReference type="HAMAP-Rule" id="MF_00772"/>
    </source>
</evidence>